<feature type="domain" description="GP-PDE" evidence="2">
    <location>
        <begin position="36"/>
        <end position="311"/>
    </location>
</feature>
<feature type="signal peptide" evidence="1">
    <location>
        <begin position="1"/>
        <end position="23"/>
    </location>
</feature>
<dbReference type="PANTHER" id="PTHR46211:SF14">
    <property type="entry name" value="GLYCEROPHOSPHODIESTER PHOSPHODIESTERASE"/>
    <property type="match status" value="1"/>
</dbReference>
<dbReference type="Gene3D" id="3.20.20.190">
    <property type="entry name" value="Phosphatidylinositol (PI) phosphodiesterase"/>
    <property type="match status" value="1"/>
</dbReference>
<dbReference type="Proteomes" id="UP001155027">
    <property type="component" value="Unassembled WGS sequence"/>
</dbReference>
<comment type="caution">
    <text evidence="3">The sequence shown here is derived from an EMBL/GenBank/DDBJ whole genome shotgun (WGS) entry which is preliminary data.</text>
</comment>
<name>A0A9X2Q1H2_9BACT</name>
<reference evidence="3" key="1">
    <citation type="submission" date="2022-08" db="EMBL/GenBank/DDBJ databases">
        <title>Genomic Encyclopedia of Type Strains, Phase V (KMG-V): Genome sequencing to study the core and pangenomes of soil and plant-associated prokaryotes.</title>
        <authorList>
            <person name="Whitman W."/>
        </authorList>
    </citation>
    <scope>NUCLEOTIDE SEQUENCE</scope>
    <source>
        <strain evidence="3">0</strain>
    </source>
</reference>
<evidence type="ECO:0000313" key="4">
    <source>
        <dbReference type="Proteomes" id="UP001155027"/>
    </source>
</evidence>
<sequence length="318" mass="34510">MTPALLLSLLATVGIGMPATAGAAPPPDSVAPPEAFDLQGHRGARGLAPENTIPAFRRALALGVTTLEMDVVISADGAVVVSHEPWMHPDICTLPSGAPVPEGDARGHNLYQMPYVDIQRYDCGQRRHPDFPRQAPQPAVKPRLHDVIRMAEAYVVEHDRPPTFYNIEIKSRPAWDGTFHPEPEAFAQRVLEVVRGRGVAARTTIQSFDERALRAARRLRGDADPAVELALLATDGTAEALLDQLDALGFVPAVYSPAHTAVDAGLLRAAHDRGLRVIPWTVNERDTMRRLIRLGVDGLITDYPDTGMDVVETMSVGE</sequence>
<dbReference type="RefSeq" id="WP_259080173.1">
    <property type="nucleotide sequence ID" value="NZ_JANUAU010000005.1"/>
</dbReference>
<dbReference type="AlphaFoldDB" id="A0A9X2Q1H2"/>
<accession>A0A9X2Q1H2</accession>
<dbReference type="EC" id="3.1.4.46" evidence="3"/>
<keyword evidence="1" id="KW-0732">Signal</keyword>
<evidence type="ECO:0000259" key="2">
    <source>
        <dbReference type="PROSITE" id="PS51704"/>
    </source>
</evidence>
<dbReference type="InterPro" id="IPR017946">
    <property type="entry name" value="PLC-like_Pdiesterase_TIM-brl"/>
</dbReference>
<dbReference type="GO" id="GO:0006629">
    <property type="term" value="P:lipid metabolic process"/>
    <property type="evidence" value="ECO:0007669"/>
    <property type="project" value="InterPro"/>
</dbReference>
<gene>
    <name evidence="3" type="ORF">GGP71_001699</name>
</gene>
<dbReference type="SUPFAM" id="SSF51695">
    <property type="entry name" value="PLC-like phosphodiesterases"/>
    <property type="match status" value="1"/>
</dbReference>
<keyword evidence="3" id="KW-0378">Hydrolase</keyword>
<proteinExistence type="predicted"/>
<protein>
    <submittedName>
        <fullName evidence="3">Glycerophosphoryl diester phosphodiesterase</fullName>
        <ecNumber evidence="3">3.1.4.46</ecNumber>
    </submittedName>
</protein>
<evidence type="ECO:0000313" key="3">
    <source>
        <dbReference type="EMBL" id="MCS3677771.1"/>
    </source>
</evidence>
<dbReference type="EMBL" id="JANUAU010000005">
    <property type="protein sequence ID" value="MCS3677771.1"/>
    <property type="molecule type" value="Genomic_DNA"/>
</dbReference>
<organism evidence="3 4">
    <name type="scientific">Salinibacter ruber</name>
    <dbReference type="NCBI Taxonomy" id="146919"/>
    <lineage>
        <taxon>Bacteria</taxon>
        <taxon>Pseudomonadati</taxon>
        <taxon>Rhodothermota</taxon>
        <taxon>Rhodothermia</taxon>
        <taxon>Rhodothermales</taxon>
        <taxon>Salinibacteraceae</taxon>
        <taxon>Salinibacter</taxon>
    </lineage>
</organism>
<dbReference type="Pfam" id="PF03009">
    <property type="entry name" value="GDPD"/>
    <property type="match status" value="1"/>
</dbReference>
<dbReference type="InterPro" id="IPR030395">
    <property type="entry name" value="GP_PDE_dom"/>
</dbReference>
<dbReference type="PANTHER" id="PTHR46211">
    <property type="entry name" value="GLYCEROPHOSPHORYL DIESTER PHOSPHODIESTERASE"/>
    <property type="match status" value="1"/>
</dbReference>
<feature type="chain" id="PRO_5040871523" evidence="1">
    <location>
        <begin position="24"/>
        <end position="318"/>
    </location>
</feature>
<dbReference type="GO" id="GO:0008889">
    <property type="term" value="F:glycerophosphodiester phosphodiesterase activity"/>
    <property type="evidence" value="ECO:0007669"/>
    <property type="project" value="UniProtKB-EC"/>
</dbReference>
<evidence type="ECO:0000256" key="1">
    <source>
        <dbReference type="SAM" id="SignalP"/>
    </source>
</evidence>
<dbReference type="PROSITE" id="PS51704">
    <property type="entry name" value="GP_PDE"/>
    <property type="match status" value="1"/>
</dbReference>